<dbReference type="InterPro" id="IPR001789">
    <property type="entry name" value="Sig_transdc_resp-reg_receiver"/>
</dbReference>
<dbReference type="AlphaFoldDB" id="A0A9D1M7W7"/>
<dbReference type="PANTHER" id="PTHR37299">
    <property type="entry name" value="TRANSCRIPTIONAL REGULATOR-RELATED"/>
    <property type="match status" value="1"/>
</dbReference>
<evidence type="ECO:0000313" key="5">
    <source>
        <dbReference type="Proteomes" id="UP000824112"/>
    </source>
</evidence>
<dbReference type="InterPro" id="IPR046947">
    <property type="entry name" value="LytR-like"/>
</dbReference>
<dbReference type="PANTHER" id="PTHR37299:SF1">
    <property type="entry name" value="STAGE 0 SPORULATION PROTEIN A HOMOLOG"/>
    <property type="match status" value="1"/>
</dbReference>
<feature type="domain" description="Response regulatory" evidence="2">
    <location>
        <begin position="4"/>
        <end position="115"/>
    </location>
</feature>
<organism evidence="4 5">
    <name type="scientific">Candidatus Gallibacteroides avistercoris</name>
    <dbReference type="NCBI Taxonomy" id="2840833"/>
    <lineage>
        <taxon>Bacteria</taxon>
        <taxon>Pseudomonadati</taxon>
        <taxon>Bacteroidota</taxon>
        <taxon>Bacteroidia</taxon>
        <taxon>Bacteroidales</taxon>
        <taxon>Bacteroidaceae</taxon>
        <taxon>Bacteroidaceae incertae sedis</taxon>
        <taxon>Candidatus Gallibacteroides</taxon>
    </lineage>
</organism>
<dbReference type="InterPro" id="IPR011006">
    <property type="entry name" value="CheY-like_superfamily"/>
</dbReference>
<dbReference type="PROSITE" id="PS50930">
    <property type="entry name" value="HTH_LYTTR"/>
    <property type="match status" value="1"/>
</dbReference>
<dbReference type="SMART" id="SM00850">
    <property type="entry name" value="LytTR"/>
    <property type="match status" value="1"/>
</dbReference>
<dbReference type="EMBL" id="DVNA01000130">
    <property type="protein sequence ID" value="HIU55277.1"/>
    <property type="molecule type" value="Genomic_DNA"/>
</dbReference>
<reference evidence="4" key="1">
    <citation type="submission" date="2020-10" db="EMBL/GenBank/DDBJ databases">
        <authorList>
            <person name="Gilroy R."/>
        </authorList>
    </citation>
    <scope>NUCLEOTIDE SEQUENCE</scope>
    <source>
        <strain evidence="4">CHK158-818</strain>
    </source>
</reference>
<reference evidence="4" key="2">
    <citation type="journal article" date="2021" name="PeerJ">
        <title>Extensive microbial diversity within the chicken gut microbiome revealed by metagenomics and culture.</title>
        <authorList>
            <person name="Gilroy R."/>
            <person name="Ravi A."/>
            <person name="Getino M."/>
            <person name="Pursley I."/>
            <person name="Horton D.L."/>
            <person name="Alikhan N.F."/>
            <person name="Baker D."/>
            <person name="Gharbi K."/>
            <person name="Hall N."/>
            <person name="Watson M."/>
            <person name="Adriaenssens E.M."/>
            <person name="Foster-Nyarko E."/>
            <person name="Jarju S."/>
            <person name="Secka A."/>
            <person name="Antonio M."/>
            <person name="Oren A."/>
            <person name="Chaudhuri R.R."/>
            <person name="La Ragione R."/>
            <person name="Hildebrand F."/>
            <person name="Pallen M.J."/>
        </authorList>
    </citation>
    <scope>NUCLEOTIDE SEQUENCE</scope>
    <source>
        <strain evidence="4">CHK158-818</strain>
    </source>
</reference>
<dbReference type="GO" id="GO:0003677">
    <property type="term" value="F:DNA binding"/>
    <property type="evidence" value="ECO:0007669"/>
    <property type="project" value="InterPro"/>
</dbReference>
<feature type="domain" description="HTH LytTR-type" evidence="3">
    <location>
        <begin position="136"/>
        <end position="236"/>
    </location>
</feature>
<dbReference type="Pfam" id="PF00072">
    <property type="entry name" value="Response_reg"/>
    <property type="match status" value="1"/>
</dbReference>
<dbReference type="SUPFAM" id="SSF52172">
    <property type="entry name" value="CheY-like"/>
    <property type="match status" value="1"/>
</dbReference>
<accession>A0A9D1M7W7</accession>
<dbReference type="Proteomes" id="UP000824112">
    <property type="component" value="Unassembled WGS sequence"/>
</dbReference>
<sequence>MILNCYIIDDEPLALELMASYVNKTPFLSLQGKSTSAVSALKELQTKEIDILFLDIQMPELSGMEFSRIIGDKCRIIFTTAFEQYALDSYKVNALDYLLKPISYVDFLQSANKALKWFQMVRIPEKRATDENIDSIFVKTEYKLVQIELKKILYVEGLKDYVKIYIEDEPHPILSLMSLKSLEEILPSSQFIRVHRSFIVQLSQIKVIERNRIVFGKQYIPISDSYKAQFFEYLNQRQPSNK</sequence>
<dbReference type="FunFam" id="2.40.50.1020:FF:000004">
    <property type="entry name" value="DNA-binding response regulator"/>
    <property type="match status" value="1"/>
</dbReference>
<evidence type="ECO:0000259" key="3">
    <source>
        <dbReference type="PROSITE" id="PS50930"/>
    </source>
</evidence>
<evidence type="ECO:0000259" key="2">
    <source>
        <dbReference type="PROSITE" id="PS50110"/>
    </source>
</evidence>
<proteinExistence type="predicted"/>
<dbReference type="Gene3D" id="3.40.50.2300">
    <property type="match status" value="1"/>
</dbReference>
<protein>
    <submittedName>
        <fullName evidence="4">Response regulator transcription factor</fullName>
    </submittedName>
</protein>
<dbReference type="GO" id="GO:0000156">
    <property type="term" value="F:phosphorelay response regulator activity"/>
    <property type="evidence" value="ECO:0007669"/>
    <property type="project" value="InterPro"/>
</dbReference>
<gene>
    <name evidence="4" type="ORF">IAB03_05670</name>
</gene>
<keyword evidence="1" id="KW-0597">Phosphoprotein</keyword>
<comment type="caution">
    <text evidence="4">The sequence shown here is derived from an EMBL/GenBank/DDBJ whole genome shotgun (WGS) entry which is preliminary data.</text>
</comment>
<evidence type="ECO:0000313" key="4">
    <source>
        <dbReference type="EMBL" id="HIU55277.1"/>
    </source>
</evidence>
<dbReference type="InterPro" id="IPR007492">
    <property type="entry name" value="LytTR_DNA-bd_dom"/>
</dbReference>
<dbReference type="SMART" id="SM00448">
    <property type="entry name" value="REC"/>
    <property type="match status" value="1"/>
</dbReference>
<evidence type="ECO:0000256" key="1">
    <source>
        <dbReference type="PROSITE-ProRule" id="PRU00169"/>
    </source>
</evidence>
<dbReference type="Pfam" id="PF04397">
    <property type="entry name" value="LytTR"/>
    <property type="match status" value="1"/>
</dbReference>
<feature type="modified residue" description="4-aspartylphosphate" evidence="1">
    <location>
        <position position="55"/>
    </location>
</feature>
<name>A0A9D1M7W7_9BACT</name>
<dbReference type="PROSITE" id="PS50110">
    <property type="entry name" value="RESPONSE_REGULATORY"/>
    <property type="match status" value="1"/>
</dbReference>
<dbReference type="Gene3D" id="2.40.50.1020">
    <property type="entry name" value="LytTr DNA-binding domain"/>
    <property type="match status" value="1"/>
</dbReference>